<evidence type="ECO:0000313" key="10">
    <source>
        <dbReference type="Ensembl" id="ENSHHUP00000054718.1"/>
    </source>
</evidence>
<feature type="domain" description="Transforming acidic coiled-coil-containing protein C-terminal" evidence="9">
    <location>
        <begin position="698"/>
        <end position="901"/>
    </location>
</feature>
<dbReference type="GO" id="GO:0005856">
    <property type="term" value="C:cytoskeleton"/>
    <property type="evidence" value="ECO:0007669"/>
    <property type="project" value="UniProtKB-SubCell"/>
</dbReference>
<feature type="compositionally biased region" description="Basic and acidic residues" evidence="8">
    <location>
        <begin position="35"/>
        <end position="51"/>
    </location>
</feature>
<dbReference type="Ensembl" id="ENSHHUT00000056611.1">
    <property type="protein sequence ID" value="ENSHHUP00000054718.1"/>
    <property type="gene ID" value="ENSHHUG00000032795.1"/>
</dbReference>
<keyword evidence="6" id="KW-0206">Cytoskeleton</keyword>
<dbReference type="Pfam" id="PF05010">
    <property type="entry name" value="TACC_C"/>
    <property type="match status" value="1"/>
</dbReference>
<proteinExistence type="inferred from homology"/>
<evidence type="ECO:0000259" key="9">
    <source>
        <dbReference type="Pfam" id="PF05010"/>
    </source>
</evidence>
<evidence type="ECO:0000256" key="7">
    <source>
        <dbReference type="SAM" id="Coils"/>
    </source>
</evidence>
<dbReference type="FunFam" id="1.20.5.1700:FF:000001">
    <property type="entry name" value="Transforming acidic coiled-coil-containing protein 1 isoform 2"/>
    <property type="match status" value="1"/>
</dbReference>
<dbReference type="STRING" id="62062.ENSHHUP00000054718"/>
<keyword evidence="3" id="KW-0963">Cytoplasm</keyword>
<feature type="compositionally biased region" description="Basic and acidic residues" evidence="8">
    <location>
        <begin position="527"/>
        <end position="550"/>
    </location>
</feature>
<reference evidence="10" key="2">
    <citation type="submission" date="2025-08" db="UniProtKB">
        <authorList>
            <consortium name="Ensembl"/>
        </authorList>
    </citation>
    <scope>IDENTIFICATION</scope>
</reference>
<comment type="subcellular location">
    <subcellularLocation>
        <location evidence="1">Cytoplasm</location>
        <location evidence="1">Cytoskeleton</location>
    </subcellularLocation>
</comment>
<dbReference type="InterPro" id="IPR007707">
    <property type="entry name" value="TACC_C"/>
</dbReference>
<dbReference type="InterPro" id="IPR039915">
    <property type="entry name" value="TACC"/>
</dbReference>
<feature type="compositionally biased region" description="Basic and acidic residues" evidence="8">
    <location>
        <begin position="358"/>
        <end position="378"/>
    </location>
</feature>
<reference evidence="10" key="3">
    <citation type="submission" date="2025-09" db="UniProtKB">
        <authorList>
            <consortium name="Ensembl"/>
        </authorList>
    </citation>
    <scope>IDENTIFICATION</scope>
</reference>
<evidence type="ECO:0000313" key="11">
    <source>
        <dbReference type="Proteomes" id="UP000314982"/>
    </source>
</evidence>
<sequence length="908" mass="99428">MSWLSPVSWAKWTWTAVRGAGEGEDDEEEEEEEGQGVKEEDGRLPLGGKREEEEEDGSQGCSSDSEGHFATPEAQSPVHAPLSVPGELENLATDRADTLEEEDEQLMVSGLAGDPAHSLFNQNMGQAEPPLAPEEEAPVDPNKEAPMDPKKGPQMLPNTTDTAEVQPSTADPPAHANEEAMTSPALNLGLPNERPNATSLDLGLPEEKPLATSLDLGQPKEERPLSSSAETVCNGHPIETISEPQAKLTKIPKTTKTKPPSLKIKGALSEASTQGDGDIDIITIPKASYNFDPDQFDDSFNPFATGGSKIQNSPPAFAVDALPTLETLPVSSSFPKLEPLPVLSSSPPLCGTSSSPKMEVEEVKELSSEALEEPKPVKMEFGLDEAGEVKKTQPRRLGKKPGSKLAAKKPKAKATTTVPALTPTPEPVEAEPVAEPVSETASEPLSVPGASLSLDDVPIPKSTYKFDPNQWDDPNFNPFGGGGCKMSSSPVLPKGSYSFDPQNVDTSAEPFKPSKALGSENPTSQDTPERPAEEAVKSKLDRPLEEENKTRQPQKKSKDRIIKNSCKVKKYENQSLVLDVCNQEEDAVVSQVQGMPRRVRHATDEEKLACSGIMGQKAKEEAEMEVEEDSACAKDPANPANVKSQALLDGPQARITNCMDEKDICTSIEELSITPGPKLIGCESHDDKGSPSSLETISQSEMDKAAVLTLIREEIITKEIEANEWKRKYEESRMEVLEMRTIVSEYEKTVAQMIEDEQHKRSVLGSQKSVHQVILERDQALADLNSVERSLSDLFRRYENLKTVLEGFKKNEEVLKKCAQEYLVRVRQEEQRYHTLKIHAEEKLDKANEDIAQVRSRADSESVALHASLRKEQMKVDSLERALHQKNQEIEELTKICDELIAKLGTLD</sequence>
<dbReference type="Proteomes" id="UP000314982">
    <property type="component" value="Unassembled WGS sequence"/>
</dbReference>
<dbReference type="GO" id="GO:0007052">
    <property type="term" value="P:mitotic spindle organization"/>
    <property type="evidence" value="ECO:0007669"/>
    <property type="project" value="InterPro"/>
</dbReference>
<dbReference type="GO" id="GO:0007097">
    <property type="term" value="P:nuclear migration"/>
    <property type="evidence" value="ECO:0007669"/>
    <property type="project" value="TreeGrafter"/>
</dbReference>
<dbReference type="PANTHER" id="PTHR13924:SF12">
    <property type="entry name" value="TRANSFORMING ACIDIC COILED-COIL-CONTAINING PROTEIN 1"/>
    <property type="match status" value="1"/>
</dbReference>
<evidence type="ECO:0000256" key="3">
    <source>
        <dbReference type="ARBA" id="ARBA00022490"/>
    </source>
</evidence>
<dbReference type="GeneTree" id="ENSGT00940000156991"/>
<keyword evidence="5 7" id="KW-0175">Coiled coil</keyword>
<evidence type="ECO:0000256" key="1">
    <source>
        <dbReference type="ARBA" id="ARBA00004245"/>
    </source>
</evidence>
<dbReference type="AlphaFoldDB" id="A0A4W5NY31"/>
<feature type="coiled-coil region" evidence="7">
    <location>
        <begin position="837"/>
        <end position="903"/>
    </location>
</feature>
<evidence type="ECO:0000256" key="5">
    <source>
        <dbReference type="ARBA" id="ARBA00023054"/>
    </source>
</evidence>
<evidence type="ECO:0000256" key="4">
    <source>
        <dbReference type="ARBA" id="ARBA00022553"/>
    </source>
</evidence>
<dbReference type="GO" id="GO:0005737">
    <property type="term" value="C:cytoplasm"/>
    <property type="evidence" value="ECO:0007669"/>
    <property type="project" value="TreeGrafter"/>
</dbReference>
<evidence type="ECO:0000256" key="8">
    <source>
        <dbReference type="SAM" id="MobiDB-lite"/>
    </source>
</evidence>
<keyword evidence="4" id="KW-0597">Phosphoprotein</keyword>
<organism evidence="10 11">
    <name type="scientific">Hucho hucho</name>
    <name type="common">huchen</name>
    <dbReference type="NCBI Taxonomy" id="62062"/>
    <lineage>
        <taxon>Eukaryota</taxon>
        <taxon>Metazoa</taxon>
        <taxon>Chordata</taxon>
        <taxon>Craniata</taxon>
        <taxon>Vertebrata</taxon>
        <taxon>Euteleostomi</taxon>
        <taxon>Actinopterygii</taxon>
        <taxon>Neopterygii</taxon>
        <taxon>Teleostei</taxon>
        <taxon>Protacanthopterygii</taxon>
        <taxon>Salmoniformes</taxon>
        <taxon>Salmonidae</taxon>
        <taxon>Salmoninae</taxon>
        <taxon>Hucho</taxon>
    </lineage>
</organism>
<feature type="compositionally biased region" description="Polar residues" evidence="8">
    <location>
        <begin position="156"/>
        <end position="169"/>
    </location>
</feature>
<reference evidence="11" key="1">
    <citation type="submission" date="2018-06" db="EMBL/GenBank/DDBJ databases">
        <title>Genome assembly of Danube salmon.</title>
        <authorList>
            <person name="Macqueen D.J."/>
            <person name="Gundappa M.K."/>
        </authorList>
    </citation>
    <scope>NUCLEOTIDE SEQUENCE [LARGE SCALE GENOMIC DNA]</scope>
</reference>
<feature type="compositionally biased region" description="Low complexity" evidence="8">
    <location>
        <begin position="430"/>
        <end position="441"/>
    </location>
</feature>
<keyword evidence="11" id="KW-1185">Reference proteome</keyword>
<name>A0A4W5NY31_9TELE</name>
<feature type="compositionally biased region" description="Acidic residues" evidence="8">
    <location>
        <begin position="22"/>
        <end position="34"/>
    </location>
</feature>
<feature type="compositionally biased region" description="Low complexity" evidence="8">
    <location>
        <begin position="413"/>
        <end position="423"/>
    </location>
</feature>
<dbReference type="GO" id="GO:0021987">
    <property type="term" value="P:cerebral cortex development"/>
    <property type="evidence" value="ECO:0007669"/>
    <property type="project" value="TreeGrafter"/>
</dbReference>
<comment type="similarity">
    <text evidence="2">Belongs to the TACC family.</text>
</comment>
<protein>
    <submittedName>
        <fullName evidence="10">Transforming acidic coiled-coil containing protein 1</fullName>
    </submittedName>
</protein>
<accession>A0A4W5NY31</accession>
<evidence type="ECO:0000256" key="2">
    <source>
        <dbReference type="ARBA" id="ARBA00009423"/>
    </source>
</evidence>
<dbReference type="Gene3D" id="1.20.5.1700">
    <property type="match status" value="1"/>
</dbReference>
<evidence type="ECO:0000256" key="6">
    <source>
        <dbReference type="ARBA" id="ARBA00023212"/>
    </source>
</evidence>
<feature type="compositionally biased region" description="Basic residues" evidence="8">
    <location>
        <begin position="392"/>
        <end position="412"/>
    </location>
</feature>
<feature type="region of interest" description="Disordered" evidence="8">
    <location>
        <begin position="333"/>
        <end position="562"/>
    </location>
</feature>
<feature type="compositionally biased region" description="Low complexity" evidence="8">
    <location>
        <begin position="337"/>
        <end position="356"/>
    </location>
</feature>
<dbReference type="PANTHER" id="PTHR13924">
    <property type="entry name" value="TRANSFORMING ACIDIC COILED-COIL CONTAINING PROTEIN 1/2"/>
    <property type="match status" value="1"/>
</dbReference>
<feature type="compositionally biased region" description="Low complexity" evidence="8">
    <location>
        <begin position="247"/>
        <end position="265"/>
    </location>
</feature>
<feature type="compositionally biased region" description="Basic and acidic residues" evidence="8">
    <location>
        <begin position="141"/>
        <end position="151"/>
    </location>
</feature>
<feature type="region of interest" description="Disordered" evidence="8">
    <location>
        <begin position="13"/>
        <end position="275"/>
    </location>
</feature>